<evidence type="ECO:0000313" key="1">
    <source>
        <dbReference type="EMBL" id="EFJ21590.1"/>
    </source>
</evidence>
<reference evidence="1 2" key="1">
    <citation type="journal article" date="2011" name="Science">
        <title>The Selaginella genome identifies genetic changes associated with the evolution of vascular plants.</title>
        <authorList>
            <person name="Banks J.A."/>
            <person name="Nishiyama T."/>
            <person name="Hasebe M."/>
            <person name="Bowman J.L."/>
            <person name="Gribskov M."/>
            <person name="dePamphilis C."/>
            <person name="Albert V.A."/>
            <person name="Aono N."/>
            <person name="Aoyama T."/>
            <person name="Ambrose B.A."/>
            <person name="Ashton N.W."/>
            <person name="Axtell M.J."/>
            <person name="Barker E."/>
            <person name="Barker M.S."/>
            <person name="Bennetzen J.L."/>
            <person name="Bonawitz N.D."/>
            <person name="Chapple C."/>
            <person name="Cheng C."/>
            <person name="Correa L.G."/>
            <person name="Dacre M."/>
            <person name="DeBarry J."/>
            <person name="Dreyer I."/>
            <person name="Elias M."/>
            <person name="Engstrom E.M."/>
            <person name="Estelle M."/>
            <person name="Feng L."/>
            <person name="Finet C."/>
            <person name="Floyd S.K."/>
            <person name="Frommer W.B."/>
            <person name="Fujita T."/>
            <person name="Gramzow L."/>
            <person name="Gutensohn M."/>
            <person name="Harholt J."/>
            <person name="Hattori M."/>
            <person name="Heyl A."/>
            <person name="Hirai T."/>
            <person name="Hiwatashi Y."/>
            <person name="Ishikawa M."/>
            <person name="Iwata M."/>
            <person name="Karol K.G."/>
            <person name="Koehler B."/>
            <person name="Kolukisaoglu U."/>
            <person name="Kubo M."/>
            <person name="Kurata T."/>
            <person name="Lalonde S."/>
            <person name="Li K."/>
            <person name="Li Y."/>
            <person name="Litt A."/>
            <person name="Lyons E."/>
            <person name="Manning G."/>
            <person name="Maruyama T."/>
            <person name="Michael T.P."/>
            <person name="Mikami K."/>
            <person name="Miyazaki S."/>
            <person name="Morinaga S."/>
            <person name="Murata T."/>
            <person name="Mueller-Roeber B."/>
            <person name="Nelson D.R."/>
            <person name="Obara M."/>
            <person name="Oguri Y."/>
            <person name="Olmstead R.G."/>
            <person name="Onodera N."/>
            <person name="Petersen B.L."/>
            <person name="Pils B."/>
            <person name="Prigge M."/>
            <person name="Rensing S.A."/>
            <person name="Riano-Pachon D.M."/>
            <person name="Roberts A.W."/>
            <person name="Sato Y."/>
            <person name="Scheller H.V."/>
            <person name="Schulz B."/>
            <person name="Schulz C."/>
            <person name="Shakirov E.V."/>
            <person name="Shibagaki N."/>
            <person name="Shinohara N."/>
            <person name="Shippen D.E."/>
            <person name="Soerensen I."/>
            <person name="Sotooka R."/>
            <person name="Sugimoto N."/>
            <person name="Sugita M."/>
            <person name="Sumikawa N."/>
            <person name="Tanurdzic M."/>
            <person name="Theissen G."/>
            <person name="Ulvskov P."/>
            <person name="Wakazuki S."/>
            <person name="Weng J.K."/>
            <person name="Willats W.W."/>
            <person name="Wipf D."/>
            <person name="Wolf P.G."/>
            <person name="Yang L."/>
            <person name="Zimmer A.D."/>
            <person name="Zhu Q."/>
            <person name="Mitros T."/>
            <person name="Hellsten U."/>
            <person name="Loque D."/>
            <person name="Otillar R."/>
            <person name="Salamov A."/>
            <person name="Schmutz J."/>
            <person name="Shapiro H."/>
            <person name="Lindquist E."/>
            <person name="Lucas S."/>
            <person name="Rokhsar D."/>
            <person name="Grigoriev I.V."/>
        </authorList>
    </citation>
    <scope>NUCLEOTIDE SEQUENCE [LARGE SCALE GENOMIC DNA]</scope>
</reference>
<dbReference type="AlphaFoldDB" id="D8S284"/>
<dbReference type="Proteomes" id="UP000001514">
    <property type="component" value="Unassembled WGS sequence"/>
</dbReference>
<accession>D8S284</accession>
<protein>
    <submittedName>
        <fullName evidence="1">Uncharacterized protein</fullName>
    </submittedName>
</protein>
<sequence>MAMKRVYLVLDNSKMMCVEAMGVEKDGFICLDHTLACALFLLDVGAMVRMNASGTSTRFSPHFIKVVTPLELPPNMKMGRMLVGHDWPQGVLSVAKLHTLPELVADTDQFLATSADGNFGQGIRFYLGFKELGEQQHDITHHLVVERGGSLWGMGLGDGAYDRVGIPAFQLKLAKDMIMHDELAPTCFPANVCIDLYYIQSIILCNDFTTLRTSISESVVIVGVLIFKRVIKYSIF</sequence>
<proteinExistence type="predicted"/>
<dbReference type="Gramene" id="EFJ21590">
    <property type="protein sequence ID" value="EFJ21590"/>
    <property type="gene ID" value="SELMODRAFT_417441"/>
</dbReference>
<dbReference type="EMBL" id="GL377599">
    <property type="protein sequence ID" value="EFJ21590.1"/>
    <property type="molecule type" value="Genomic_DNA"/>
</dbReference>
<dbReference type="InParanoid" id="D8S284"/>
<keyword evidence="2" id="KW-1185">Reference proteome</keyword>
<evidence type="ECO:0000313" key="2">
    <source>
        <dbReference type="Proteomes" id="UP000001514"/>
    </source>
</evidence>
<dbReference type="KEGG" id="smo:SELMODRAFT_417441"/>
<organism evidence="2">
    <name type="scientific">Selaginella moellendorffii</name>
    <name type="common">Spikemoss</name>
    <dbReference type="NCBI Taxonomy" id="88036"/>
    <lineage>
        <taxon>Eukaryota</taxon>
        <taxon>Viridiplantae</taxon>
        <taxon>Streptophyta</taxon>
        <taxon>Embryophyta</taxon>
        <taxon>Tracheophyta</taxon>
        <taxon>Lycopodiopsida</taxon>
        <taxon>Selaginellales</taxon>
        <taxon>Selaginellaceae</taxon>
        <taxon>Selaginella</taxon>
    </lineage>
</organism>
<dbReference type="HOGENOM" id="CLU_079496_0_0_1"/>
<name>D8S284_SELML</name>
<gene>
    <name evidence="1" type="ORF">SELMODRAFT_417441</name>
</gene>